<dbReference type="InterPro" id="IPR029787">
    <property type="entry name" value="Nucleotide_cyclase"/>
</dbReference>
<dbReference type="FunFam" id="3.30.70.270:FF:000001">
    <property type="entry name" value="Diguanylate cyclase domain protein"/>
    <property type="match status" value="1"/>
</dbReference>
<dbReference type="SMART" id="SM00267">
    <property type="entry name" value="GGDEF"/>
    <property type="match status" value="1"/>
</dbReference>
<gene>
    <name evidence="6" type="ORF">SAMN05216214_11446</name>
</gene>
<dbReference type="Proteomes" id="UP000185766">
    <property type="component" value="Unassembled WGS sequence"/>
</dbReference>
<comment type="catalytic activity">
    <reaction evidence="4">
        <text>2 GTP = 3',3'-c-di-GMP + 2 diphosphate</text>
        <dbReference type="Rhea" id="RHEA:24898"/>
        <dbReference type="ChEBI" id="CHEBI:33019"/>
        <dbReference type="ChEBI" id="CHEBI:37565"/>
        <dbReference type="ChEBI" id="CHEBI:58805"/>
        <dbReference type="EC" id="2.7.7.65"/>
    </reaction>
</comment>
<dbReference type="RefSeq" id="WP_071872378.1">
    <property type="nucleotide sequence ID" value="NZ_FOAS01000014.1"/>
</dbReference>
<dbReference type="Gene3D" id="3.30.70.270">
    <property type="match status" value="1"/>
</dbReference>
<dbReference type="GO" id="GO:0005886">
    <property type="term" value="C:plasma membrane"/>
    <property type="evidence" value="ECO:0007669"/>
    <property type="project" value="UniProtKB-SubCell"/>
</dbReference>
<evidence type="ECO:0000259" key="5">
    <source>
        <dbReference type="PROSITE" id="PS50887"/>
    </source>
</evidence>
<dbReference type="InterPro" id="IPR000160">
    <property type="entry name" value="GGDEF_dom"/>
</dbReference>
<evidence type="ECO:0000313" key="7">
    <source>
        <dbReference type="Proteomes" id="UP000185766"/>
    </source>
</evidence>
<dbReference type="GO" id="GO:1902201">
    <property type="term" value="P:negative regulation of bacterial-type flagellum-dependent cell motility"/>
    <property type="evidence" value="ECO:0007669"/>
    <property type="project" value="TreeGrafter"/>
</dbReference>
<dbReference type="PANTHER" id="PTHR45138">
    <property type="entry name" value="REGULATORY COMPONENTS OF SENSORY TRANSDUCTION SYSTEM"/>
    <property type="match status" value="1"/>
</dbReference>
<dbReference type="PROSITE" id="PS50887">
    <property type="entry name" value="GGDEF"/>
    <property type="match status" value="1"/>
</dbReference>
<dbReference type="GO" id="GO:0052621">
    <property type="term" value="F:diguanylate cyclase activity"/>
    <property type="evidence" value="ECO:0007669"/>
    <property type="project" value="UniProtKB-EC"/>
</dbReference>
<dbReference type="NCBIfam" id="TIGR00254">
    <property type="entry name" value="GGDEF"/>
    <property type="match status" value="1"/>
</dbReference>
<proteinExistence type="predicted"/>
<feature type="domain" description="GGDEF" evidence="5">
    <location>
        <begin position="177"/>
        <end position="308"/>
    </location>
</feature>
<evidence type="ECO:0000256" key="2">
    <source>
        <dbReference type="ARBA" id="ARBA00004533"/>
    </source>
</evidence>
<dbReference type="SUPFAM" id="SSF55073">
    <property type="entry name" value="Nucleotide cyclase"/>
    <property type="match status" value="1"/>
</dbReference>
<dbReference type="PANTHER" id="PTHR45138:SF9">
    <property type="entry name" value="DIGUANYLATE CYCLASE DGCM-RELATED"/>
    <property type="match status" value="1"/>
</dbReference>
<dbReference type="Pfam" id="PF00990">
    <property type="entry name" value="GGDEF"/>
    <property type="match status" value="1"/>
</dbReference>
<dbReference type="GO" id="GO:0043709">
    <property type="term" value="P:cell adhesion involved in single-species biofilm formation"/>
    <property type="evidence" value="ECO:0007669"/>
    <property type="project" value="TreeGrafter"/>
</dbReference>
<dbReference type="STRING" id="1429083.GCA_001885685_03179"/>
<evidence type="ECO:0000256" key="1">
    <source>
        <dbReference type="ARBA" id="ARBA00001946"/>
    </source>
</evidence>
<comment type="cofactor">
    <cofactor evidence="1">
        <name>Mg(2+)</name>
        <dbReference type="ChEBI" id="CHEBI:18420"/>
    </cofactor>
</comment>
<dbReference type="OrthoDB" id="9812260at2"/>
<comment type="subcellular location">
    <subcellularLocation>
        <location evidence="2">Cell inner membrane</location>
    </subcellularLocation>
</comment>
<dbReference type="InterPro" id="IPR043128">
    <property type="entry name" value="Rev_trsase/Diguanyl_cyclase"/>
</dbReference>
<dbReference type="EC" id="2.7.7.65" evidence="3"/>
<dbReference type="EMBL" id="FOAS01000014">
    <property type="protein sequence ID" value="SEL56381.1"/>
    <property type="molecule type" value="Genomic_DNA"/>
</dbReference>
<keyword evidence="7" id="KW-1185">Reference proteome</keyword>
<evidence type="ECO:0000256" key="4">
    <source>
        <dbReference type="ARBA" id="ARBA00034247"/>
    </source>
</evidence>
<reference evidence="6 7" key="1">
    <citation type="submission" date="2016-10" db="EMBL/GenBank/DDBJ databases">
        <authorList>
            <person name="de Groot N.N."/>
        </authorList>
    </citation>
    <scope>NUCLEOTIDE SEQUENCE [LARGE SCALE GENOMIC DNA]</scope>
    <source>
        <strain evidence="6 7">JCM 19513</strain>
    </source>
</reference>
<name>A0A1H7R833_9GAMM</name>
<dbReference type="InterPro" id="IPR050469">
    <property type="entry name" value="Diguanylate_Cyclase"/>
</dbReference>
<protein>
    <recommendedName>
        <fullName evidence="3">diguanylate cyclase</fullName>
        <ecNumber evidence="3">2.7.7.65</ecNumber>
    </recommendedName>
</protein>
<accession>A0A1H7R833</accession>
<dbReference type="AlphaFoldDB" id="A0A1H7R833"/>
<evidence type="ECO:0000313" key="6">
    <source>
        <dbReference type="EMBL" id="SEL56381.1"/>
    </source>
</evidence>
<organism evidence="6 7">
    <name type="scientific">Atopomonas hussainii</name>
    <dbReference type="NCBI Taxonomy" id="1429083"/>
    <lineage>
        <taxon>Bacteria</taxon>
        <taxon>Pseudomonadati</taxon>
        <taxon>Pseudomonadota</taxon>
        <taxon>Gammaproteobacteria</taxon>
        <taxon>Pseudomonadales</taxon>
        <taxon>Pseudomonadaceae</taxon>
        <taxon>Atopomonas</taxon>
    </lineage>
</organism>
<sequence length="308" mass="34900">MAGSVQSNTIDFDTARLQIAQPRRRRVQSQTPRSLESIRQQLVSMLQTSLEMERLLAIFFQELQHACPIDALSYQNAPVELRIELGQRGSHSASYRLTHESQYLGELVLRRQQRFEEAELARIETLIGALLFPMRNALMYRDALRSALRDGLTGTGNRVAMDKTLEREVAMAKRHQQPLSALLIDIDHFKNLNDQWGHQSGDEALRSVANAIKSSLRNIDMVFRYGGEEFLVLLTNTSRQDALMIAERIRQNIDSLQFRVNSQNIPLSVSLGCASLHSDENGSDLIQRADQALYQAKRNGRNQVSLAV</sequence>
<evidence type="ECO:0000256" key="3">
    <source>
        <dbReference type="ARBA" id="ARBA00012528"/>
    </source>
</evidence>
<dbReference type="CDD" id="cd01949">
    <property type="entry name" value="GGDEF"/>
    <property type="match status" value="1"/>
</dbReference>